<evidence type="ECO:0000256" key="1">
    <source>
        <dbReference type="SAM" id="Phobius"/>
    </source>
</evidence>
<evidence type="ECO:0000313" key="2">
    <source>
        <dbReference type="EMBL" id="CDQ10385.1"/>
    </source>
</evidence>
<dbReference type="EMBL" id="CCCS020000035">
    <property type="protein sequence ID" value="CDQ10385.1"/>
    <property type="molecule type" value="Genomic_DNA"/>
</dbReference>
<gene>
    <name evidence="3" type="ORF">AFERRI_10445</name>
    <name evidence="2" type="ORF">AFERRI_400166</name>
</gene>
<keyword evidence="1" id="KW-0812">Transmembrane</keyword>
<evidence type="ECO:0000313" key="4">
    <source>
        <dbReference type="Proteomes" id="UP000193925"/>
    </source>
</evidence>
<accession>A0A060UPL7</accession>
<feature type="transmembrane region" description="Helical" evidence="1">
    <location>
        <begin position="9"/>
        <end position="30"/>
    </location>
</feature>
<keyword evidence="1" id="KW-0472">Membrane</keyword>
<proteinExistence type="predicted"/>
<dbReference type="EMBL" id="LT841305">
    <property type="protein sequence ID" value="SMH64412.1"/>
    <property type="molecule type" value="Genomic_DNA"/>
</dbReference>
<protein>
    <submittedName>
        <fullName evidence="2">Uncharacterized protein</fullName>
    </submittedName>
</protein>
<keyword evidence="4" id="KW-1185">Reference proteome</keyword>
<reference evidence="3 4" key="3">
    <citation type="submission" date="2017-03" db="EMBL/GenBank/DDBJ databases">
        <authorList>
            <person name="Regsiter A."/>
            <person name="William W."/>
        </authorList>
    </citation>
    <scope>NUCLEOTIDE SEQUENCE [LARGE SCALE GENOMIC DNA]</scope>
    <source>
        <strain evidence="3">PRJEB5721</strain>
    </source>
</reference>
<sequence>MITHWLGHMVISAVVHAVAYGAAFAVFRTLSPTDAVGLAVLVIAGVFLFMIVLGLLRRLLFGGRRRW</sequence>
<reference evidence="2" key="1">
    <citation type="submission" date="2014-03" db="EMBL/GenBank/DDBJ databases">
        <authorList>
            <person name="Genoscope - CEA"/>
        </authorList>
    </citation>
    <scope>NUCLEOTIDE SEQUENCE [LARGE SCALE GENOMIC DNA]</scope>
    <source>
        <strain evidence="2">CF27</strain>
    </source>
</reference>
<dbReference type="AlphaFoldDB" id="A0A060UPL7"/>
<organism evidence="2">
    <name type="scientific">Acidithiobacillus ferrivorans</name>
    <dbReference type="NCBI Taxonomy" id="160808"/>
    <lineage>
        <taxon>Bacteria</taxon>
        <taxon>Pseudomonadati</taxon>
        <taxon>Pseudomonadota</taxon>
        <taxon>Acidithiobacillia</taxon>
        <taxon>Acidithiobacillales</taxon>
        <taxon>Acidithiobacillaceae</taxon>
        <taxon>Acidithiobacillus</taxon>
    </lineage>
</organism>
<reference evidence="2" key="2">
    <citation type="submission" date="2014-07" db="EMBL/GenBank/DDBJ databases">
        <title>Initial genome analysis of the psychrotolerant acidophile Acidithiobacillus ferrivorans CF27: insights into iron and sulfur oxidation pathways and into biofilm formation.</title>
        <authorList>
            <person name="Talla E."/>
            <person name="Hedrich S."/>
            <person name="Mangenot S."/>
            <person name="Ji B."/>
            <person name="Johnson D.B."/>
            <person name="Barbe V."/>
            <person name="Bonnefoy V."/>
        </authorList>
    </citation>
    <scope>NUCLEOTIDE SEQUENCE [LARGE SCALE GENOMIC DNA]</scope>
    <source>
        <strain evidence="2">CF27</strain>
    </source>
</reference>
<dbReference type="RefSeq" id="WP_035192881.1">
    <property type="nucleotide sequence ID" value="NZ_CCCS020000035.1"/>
</dbReference>
<evidence type="ECO:0000313" key="3">
    <source>
        <dbReference type="EMBL" id="SMH64412.1"/>
    </source>
</evidence>
<name>A0A060UPL7_9PROT</name>
<feature type="transmembrane region" description="Helical" evidence="1">
    <location>
        <begin position="36"/>
        <end position="56"/>
    </location>
</feature>
<dbReference type="Proteomes" id="UP000193925">
    <property type="component" value="Chromosome AFERRI"/>
</dbReference>
<keyword evidence="1" id="KW-1133">Transmembrane helix</keyword>